<dbReference type="InterPro" id="IPR050833">
    <property type="entry name" value="Poly_Biosynth_Transport"/>
</dbReference>
<proteinExistence type="predicted"/>
<gene>
    <name evidence="7" type="ORF">ACFFIX_00550</name>
</gene>
<feature type="transmembrane region" description="Helical" evidence="6">
    <location>
        <begin position="465"/>
        <end position="484"/>
    </location>
</feature>
<comment type="caution">
    <text evidence="7">The sequence shown here is derived from an EMBL/GenBank/DDBJ whole genome shotgun (WGS) entry which is preliminary data.</text>
</comment>
<evidence type="ECO:0000313" key="8">
    <source>
        <dbReference type="Proteomes" id="UP001589854"/>
    </source>
</evidence>
<dbReference type="PANTHER" id="PTHR30250:SF26">
    <property type="entry name" value="PSMA PROTEIN"/>
    <property type="match status" value="1"/>
</dbReference>
<feature type="transmembrane region" description="Helical" evidence="6">
    <location>
        <begin position="229"/>
        <end position="256"/>
    </location>
</feature>
<evidence type="ECO:0000256" key="5">
    <source>
        <dbReference type="ARBA" id="ARBA00023136"/>
    </source>
</evidence>
<feature type="transmembrane region" description="Helical" evidence="6">
    <location>
        <begin position="12"/>
        <end position="33"/>
    </location>
</feature>
<keyword evidence="4 6" id="KW-1133">Transmembrane helix</keyword>
<feature type="transmembrane region" description="Helical" evidence="6">
    <location>
        <begin position="301"/>
        <end position="325"/>
    </location>
</feature>
<keyword evidence="2" id="KW-1003">Cell membrane</keyword>
<reference evidence="7 8" key="1">
    <citation type="submission" date="2024-09" db="EMBL/GenBank/DDBJ databases">
        <authorList>
            <person name="Sun Q."/>
            <person name="Mori K."/>
        </authorList>
    </citation>
    <scope>NUCLEOTIDE SEQUENCE [LARGE SCALE GENOMIC DNA]</scope>
    <source>
        <strain evidence="7 8">CCM 7228</strain>
    </source>
</reference>
<evidence type="ECO:0000256" key="4">
    <source>
        <dbReference type="ARBA" id="ARBA00022989"/>
    </source>
</evidence>
<dbReference type="Proteomes" id="UP001589854">
    <property type="component" value="Unassembled WGS sequence"/>
</dbReference>
<evidence type="ECO:0000313" key="7">
    <source>
        <dbReference type="EMBL" id="MFC0269947.1"/>
    </source>
</evidence>
<dbReference type="PANTHER" id="PTHR30250">
    <property type="entry name" value="PST FAMILY PREDICTED COLANIC ACID TRANSPORTER"/>
    <property type="match status" value="1"/>
</dbReference>
<feature type="transmembrane region" description="Helical" evidence="6">
    <location>
        <begin position="124"/>
        <end position="141"/>
    </location>
</feature>
<keyword evidence="3 6" id="KW-0812">Transmembrane</keyword>
<keyword evidence="5 6" id="KW-0472">Membrane</keyword>
<protein>
    <submittedName>
        <fullName evidence="7">Lipopolysaccharide biosynthesis protein</fullName>
    </submittedName>
</protein>
<comment type="subcellular location">
    <subcellularLocation>
        <location evidence="1">Cell membrane</location>
        <topology evidence="1">Multi-pass membrane protein</topology>
    </subcellularLocation>
</comment>
<accession>A0ABV6G8F9</accession>
<feature type="transmembrane region" description="Helical" evidence="6">
    <location>
        <begin position="377"/>
        <end position="399"/>
    </location>
</feature>
<sequence>MRIQNSLKNILFGVSVQVVSAFMGFIVRTVFIYTLGIEYLGLEGLFTSILIMLSLANLGFDTAMIYSLYKPIAEKDTYKIQALMNLYQKAYKLIGIIILLIGLSLFPFLPYLMNGKTTIENINIIYILFLLNSVASYYFVYKHSIIIADQRNHIISKIHCVFIIISNLIQIILLLSIGNYIVVLITQIIFRIIENGYIANKANILYPYIKEKNNAKLTNKERKLFFENLYALMLYKISGVVINGTDNIIISIFVGITSVGIYSNYFLILATLSTFLGYMFYSITASVGNLIVKEDNEKKYFIFRVLNFANFWIYGFCAVCLWNLINPFITIWLGEQYVFNKYIVFAIILNFFTAGMQDASTTFRETTGLFKRGKYRPIFAAVINIGASIILAIEIGIAGVFLGTVVSRLCIYFWYDPYVIYKFVFNKSVKTYFYRYMWYGVLVFLSIIITDSLGNVLYADSFINIVIRGILCLLIPNMIFLFTFRNTEEFKYLLSIVSSLTKKLTSKKFANND</sequence>
<evidence type="ECO:0000256" key="1">
    <source>
        <dbReference type="ARBA" id="ARBA00004651"/>
    </source>
</evidence>
<name>A0ABV6G8F9_9BACI</name>
<organism evidence="7 8">
    <name type="scientific">Metabacillus herbersteinensis</name>
    <dbReference type="NCBI Taxonomy" id="283816"/>
    <lineage>
        <taxon>Bacteria</taxon>
        <taxon>Bacillati</taxon>
        <taxon>Bacillota</taxon>
        <taxon>Bacilli</taxon>
        <taxon>Bacillales</taxon>
        <taxon>Bacillaceae</taxon>
        <taxon>Metabacillus</taxon>
    </lineage>
</organism>
<feature type="transmembrane region" description="Helical" evidence="6">
    <location>
        <begin position="90"/>
        <end position="112"/>
    </location>
</feature>
<evidence type="ECO:0000256" key="3">
    <source>
        <dbReference type="ARBA" id="ARBA00022692"/>
    </source>
</evidence>
<dbReference type="EMBL" id="JBHLVO010000001">
    <property type="protein sequence ID" value="MFC0269947.1"/>
    <property type="molecule type" value="Genomic_DNA"/>
</dbReference>
<feature type="transmembrane region" description="Helical" evidence="6">
    <location>
        <begin position="337"/>
        <end position="356"/>
    </location>
</feature>
<feature type="transmembrane region" description="Helical" evidence="6">
    <location>
        <begin position="262"/>
        <end position="281"/>
    </location>
</feature>
<dbReference type="RefSeq" id="WP_378929367.1">
    <property type="nucleotide sequence ID" value="NZ_JBHLVO010000001.1"/>
</dbReference>
<feature type="transmembrane region" description="Helical" evidence="6">
    <location>
        <begin position="45"/>
        <end position="69"/>
    </location>
</feature>
<feature type="transmembrane region" description="Helical" evidence="6">
    <location>
        <begin position="161"/>
        <end position="182"/>
    </location>
</feature>
<feature type="transmembrane region" description="Helical" evidence="6">
    <location>
        <begin position="436"/>
        <end position="459"/>
    </location>
</feature>
<evidence type="ECO:0000256" key="2">
    <source>
        <dbReference type="ARBA" id="ARBA00022475"/>
    </source>
</evidence>
<keyword evidence="8" id="KW-1185">Reference proteome</keyword>
<evidence type="ECO:0000256" key="6">
    <source>
        <dbReference type="SAM" id="Phobius"/>
    </source>
</evidence>